<name>A0AAE0YIQ3_9GAST</name>
<dbReference type="EMBL" id="JAWDGP010006162">
    <property type="protein sequence ID" value="KAK3746204.1"/>
    <property type="molecule type" value="Genomic_DNA"/>
</dbReference>
<keyword evidence="3" id="KW-1185">Reference proteome</keyword>
<evidence type="ECO:0000256" key="1">
    <source>
        <dbReference type="SAM" id="MobiDB-lite"/>
    </source>
</evidence>
<evidence type="ECO:0000313" key="2">
    <source>
        <dbReference type="EMBL" id="KAK3746204.1"/>
    </source>
</evidence>
<proteinExistence type="predicted"/>
<sequence length="162" mass="19249">MRHRRLLGRDTQRQEEGEEDEARLDQVRGRPGPHQGHTRWYLHKNVHVCCLLLGKRDRCQWEIYSPTFQLNHGTRVEENKRFRVAEWDGEGKGRWDMTPSYQFVLPEAVIRRYLYTVGVDPAPPPEREGLDKETLPGQIVKYWWGRNKEIGVVCLECHRIVF</sequence>
<accession>A0AAE0YIQ3</accession>
<reference evidence="2" key="1">
    <citation type="journal article" date="2023" name="G3 (Bethesda)">
        <title>A reference genome for the long-term kleptoplast-retaining sea slug Elysia crispata morphotype clarki.</title>
        <authorList>
            <person name="Eastman K.E."/>
            <person name="Pendleton A.L."/>
            <person name="Shaikh M.A."/>
            <person name="Suttiyut T."/>
            <person name="Ogas R."/>
            <person name="Tomko P."/>
            <person name="Gavelis G."/>
            <person name="Widhalm J.R."/>
            <person name="Wisecaver J.H."/>
        </authorList>
    </citation>
    <scope>NUCLEOTIDE SEQUENCE</scope>
    <source>
        <strain evidence="2">ECLA1</strain>
    </source>
</reference>
<dbReference type="AlphaFoldDB" id="A0AAE0YIQ3"/>
<gene>
    <name evidence="2" type="ORF">RRG08_014678</name>
</gene>
<dbReference type="Proteomes" id="UP001283361">
    <property type="component" value="Unassembled WGS sequence"/>
</dbReference>
<protein>
    <submittedName>
        <fullName evidence="2">Uncharacterized protein</fullName>
    </submittedName>
</protein>
<comment type="caution">
    <text evidence="2">The sequence shown here is derived from an EMBL/GenBank/DDBJ whole genome shotgun (WGS) entry which is preliminary data.</text>
</comment>
<evidence type="ECO:0000313" key="3">
    <source>
        <dbReference type="Proteomes" id="UP001283361"/>
    </source>
</evidence>
<feature type="region of interest" description="Disordered" evidence="1">
    <location>
        <begin position="1"/>
        <end position="36"/>
    </location>
</feature>
<organism evidence="2 3">
    <name type="scientific">Elysia crispata</name>
    <name type="common">lettuce slug</name>
    <dbReference type="NCBI Taxonomy" id="231223"/>
    <lineage>
        <taxon>Eukaryota</taxon>
        <taxon>Metazoa</taxon>
        <taxon>Spiralia</taxon>
        <taxon>Lophotrochozoa</taxon>
        <taxon>Mollusca</taxon>
        <taxon>Gastropoda</taxon>
        <taxon>Heterobranchia</taxon>
        <taxon>Euthyneura</taxon>
        <taxon>Panpulmonata</taxon>
        <taxon>Sacoglossa</taxon>
        <taxon>Placobranchoidea</taxon>
        <taxon>Plakobranchidae</taxon>
        <taxon>Elysia</taxon>
    </lineage>
</organism>